<protein>
    <submittedName>
        <fullName evidence="1">5891_t:CDS:1</fullName>
    </submittedName>
</protein>
<keyword evidence="2" id="KW-1185">Reference proteome</keyword>
<accession>A0ACA9NA76</accession>
<evidence type="ECO:0000313" key="1">
    <source>
        <dbReference type="EMBL" id="CAG8641135.1"/>
    </source>
</evidence>
<organism evidence="1 2">
    <name type="scientific">Cetraspora pellucida</name>
    <dbReference type="NCBI Taxonomy" id="1433469"/>
    <lineage>
        <taxon>Eukaryota</taxon>
        <taxon>Fungi</taxon>
        <taxon>Fungi incertae sedis</taxon>
        <taxon>Mucoromycota</taxon>
        <taxon>Glomeromycotina</taxon>
        <taxon>Glomeromycetes</taxon>
        <taxon>Diversisporales</taxon>
        <taxon>Gigasporaceae</taxon>
        <taxon>Cetraspora</taxon>
    </lineage>
</organism>
<proteinExistence type="predicted"/>
<dbReference type="Proteomes" id="UP000789366">
    <property type="component" value="Unassembled WGS sequence"/>
</dbReference>
<reference evidence="1" key="1">
    <citation type="submission" date="2021-06" db="EMBL/GenBank/DDBJ databases">
        <authorList>
            <person name="Kallberg Y."/>
            <person name="Tangrot J."/>
            <person name="Rosling A."/>
        </authorList>
    </citation>
    <scope>NUCLEOTIDE SEQUENCE</scope>
    <source>
        <strain evidence="1">28 12/20/2015</strain>
    </source>
</reference>
<comment type="caution">
    <text evidence="1">The sequence shown here is derived from an EMBL/GenBank/DDBJ whole genome shotgun (WGS) entry which is preliminary data.</text>
</comment>
<sequence>VVEIILENDSWFEPVEEPEEKPEDHLQEKLDIGTDRIANCSDINKPRLTTNNGREK</sequence>
<gene>
    <name evidence="1" type="ORF">SPELUC_LOCUS8573</name>
</gene>
<evidence type="ECO:0000313" key="2">
    <source>
        <dbReference type="Proteomes" id="UP000789366"/>
    </source>
</evidence>
<name>A0ACA9NA76_9GLOM</name>
<dbReference type="EMBL" id="CAJVPW010013037">
    <property type="protein sequence ID" value="CAG8641135.1"/>
    <property type="molecule type" value="Genomic_DNA"/>
</dbReference>
<feature type="non-terminal residue" evidence="1">
    <location>
        <position position="1"/>
    </location>
</feature>